<dbReference type="InterPro" id="IPR036397">
    <property type="entry name" value="RNaseH_sf"/>
</dbReference>
<protein>
    <recommendedName>
        <fullName evidence="2">DUF7769 domain-containing protein</fullName>
    </recommendedName>
</protein>
<gene>
    <name evidence="3" type="ORF">AaE_015054</name>
</gene>
<evidence type="ECO:0000259" key="2">
    <source>
        <dbReference type="Pfam" id="PF24964"/>
    </source>
</evidence>
<dbReference type="GO" id="GO:0003676">
    <property type="term" value="F:nucleic acid binding"/>
    <property type="evidence" value="ECO:0007669"/>
    <property type="project" value="InterPro"/>
</dbReference>
<sequence>MPAKPNGEHAGAPVATPQPQNGHKHLTLEDRRGVYEMLLSASVGDMLPRGVITKAAQQFGCHVRTISRLWQRARLSLRGGGHTADVSTKMRGNTGRKPKRTTQEIESAIRAVPHMSRQTLRSLSAASGIPMTTIFQHKKATPRFKSKSSYVKPFLTQGNIEARLRYALSFVRPLPNGRHCFSDMHEYVHIDEKWFYLTKVKRRYYVYDDEEVAARSVKSKHFITKVMFLAAVARPRYDHHAKKIWDGKVGVWPLVQVSPAARSSKNRPRGTLITVPQIVNFDVYFDAVVNKVVPAIQAKFPGGSTRGDVWIQQDNAGPHRRVTTALLQAHGVSGIGVVNQPPNSPDFNVLDLGFFNSIQSLQYQKSTRSIEELIDAVESAFYELPTDTLAKTFITLQKVMEKSIEIHGSNDYKLPHMRKDASIANFALYNVECDASWYENALTHLHERLGEEATMEALVNSLD</sequence>
<dbReference type="Proteomes" id="UP000469452">
    <property type="component" value="Unassembled WGS sequence"/>
</dbReference>
<feature type="region of interest" description="Disordered" evidence="1">
    <location>
        <begin position="80"/>
        <end position="101"/>
    </location>
</feature>
<dbReference type="InterPro" id="IPR056671">
    <property type="entry name" value="DUF7769"/>
</dbReference>
<evidence type="ECO:0000313" key="3">
    <source>
        <dbReference type="EMBL" id="KAF0704208.1"/>
    </source>
</evidence>
<dbReference type="VEuPathDB" id="FungiDB:H257_06736"/>
<evidence type="ECO:0000256" key="1">
    <source>
        <dbReference type="SAM" id="MobiDB-lite"/>
    </source>
</evidence>
<feature type="domain" description="DUF7769" evidence="2">
    <location>
        <begin position="26"/>
        <end position="78"/>
    </location>
</feature>
<dbReference type="PANTHER" id="PTHR47169">
    <property type="entry name" value="OS01G0541250 PROTEIN"/>
    <property type="match status" value="1"/>
</dbReference>
<reference evidence="3 4" key="1">
    <citation type="submission" date="2019-06" db="EMBL/GenBank/DDBJ databases">
        <title>Genomics analysis of Aphanomyces spp. identifies a new class of oomycete effector associated with host adaptation.</title>
        <authorList>
            <person name="Gaulin E."/>
        </authorList>
    </citation>
    <scope>NUCLEOTIDE SEQUENCE [LARGE SCALE GENOMIC DNA]</scope>
    <source>
        <strain evidence="3 4">E</strain>
    </source>
</reference>
<evidence type="ECO:0000313" key="4">
    <source>
        <dbReference type="Proteomes" id="UP000469452"/>
    </source>
</evidence>
<feature type="region of interest" description="Disordered" evidence="1">
    <location>
        <begin position="1"/>
        <end position="24"/>
    </location>
</feature>
<accession>A0A6A4Z4V5</accession>
<dbReference type="Pfam" id="PF24964">
    <property type="entry name" value="DUF7769"/>
    <property type="match status" value="1"/>
</dbReference>
<dbReference type="EMBL" id="VJMI01020487">
    <property type="protein sequence ID" value="KAF0704208.1"/>
    <property type="molecule type" value="Genomic_DNA"/>
</dbReference>
<proteinExistence type="predicted"/>
<organism evidence="3 4">
    <name type="scientific">Aphanomyces astaci</name>
    <name type="common">Crayfish plague agent</name>
    <dbReference type="NCBI Taxonomy" id="112090"/>
    <lineage>
        <taxon>Eukaryota</taxon>
        <taxon>Sar</taxon>
        <taxon>Stramenopiles</taxon>
        <taxon>Oomycota</taxon>
        <taxon>Saprolegniomycetes</taxon>
        <taxon>Saprolegniales</taxon>
        <taxon>Verrucalvaceae</taxon>
        <taxon>Aphanomyces</taxon>
    </lineage>
</organism>
<name>A0A6A4Z4V5_APHAT</name>
<dbReference type="AlphaFoldDB" id="A0A6A4Z4V5"/>
<dbReference type="Gene3D" id="3.30.420.10">
    <property type="entry name" value="Ribonuclease H-like superfamily/Ribonuclease H"/>
    <property type="match status" value="1"/>
</dbReference>
<comment type="caution">
    <text evidence="3">The sequence shown here is derived from an EMBL/GenBank/DDBJ whole genome shotgun (WGS) entry which is preliminary data.</text>
</comment>
<dbReference type="VEuPathDB" id="FungiDB:H257_04187"/>